<reference evidence="3 4" key="1">
    <citation type="journal article" date="2016" name="Nat. Commun.">
        <title>Thousands of microbial genomes shed light on interconnected biogeochemical processes in an aquifer system.</title>
        <authorList>
            <person name="Anantharaman K."/>
            <person name="Brown C.T."/>
            <person name="Hug L.A."/>
            <person name="Sharon I."/>
            <person name="Castelle C.J."/>
            <person name="Probst A.J."/>
            <person name="Thomas B.C."/>
            <person name="Singh A."/>
            <person name="Wilkins M.J."/>
            <person name="Karaoz U."/>
            <person name="Brodie E.L."/>
            <person name="Williams K.H."/>
            <person name="Hubbard S.S."/>
            <person name="Banfield J.F."/>
        </authorList>
    </citation>
    <scope>NUCLEOTIDE SEQUENCE [LARGE SCALE GENOMIC DNA]</scope>
</reference>
<dbReference type="Gene3D" id="3.90.1150.10">
    <property type="entry name" value="Aspartate Aminotransferase, domain 1"/>
    <property type="match status" value="1"/>
</dbReference>
<dbReference type="STRING" id="1798680.A3J66_01690"/>
<dbReference type="InterPro" id="IPR004839">
    <property type="entry name" value="Aminotransferase_I/II_large"/>
</dbReference>
<sequence length="351" mass="39908">AGESNLPVLNLDTCTSDYFDYTSPNFFIKTCTDLNFQNLVGVRQSTLEDTLKQEILTFLQIKSRLTPDNIIFGFGSYSILERLASKVLPRGTMIGEFPQFPYFPLEYTLVGGTYLGVSFDDAGLPANKILETIADTQDIKVIYINNPNNPTGQTWSRLKILEILEEAMRKNIFVIIDEVYADLLPVTESFAGLVNDYENLVIVRSFSKIFGLQNLRVGYMIAHPSFIQKYQTLCNWNEVTNIGALSATALLKDAAYRNDLEKTCAENKKTLIKICGEAGYTVSPTHPLVPLLWLRAPENQNAQEYFRLRNMKVGNNVPYTMLVENFPQNYCRIRVPNDFQIIEEIQTRLCE</sequence>
<dbReference type="AlphaFoldDB" id="A0A1F6MA63"/>
<dbReference type="PROSITE" id="PS00105">
    <property type="entry name" value="AA_TRANSFER_CLASS_1"/>
    <property type="match status" value="1"/>
</dbReference>
<gene>
    <name evidence="3" type="ORF">A3J66_01690</name>
</gene>
<name>A0A1F6MA63_9BACT</name>
<dbReference type="InterPro" id="IPR015424">
    <property type="entry name" value="PyrdxlP-dep_Trfase"/>
</dbReference>
<dbReference type="GO" id="GO:0030170">
    <property type="term" value="F:pyridoxal phosphate binding"/>
    <property type="evidence" value="ECO:0007669"/>
    <property type="project" value="InterPro"/>
</dbReference>
<dbReference type="InterPro" id="IPR004838">
    <property type="entry name" value="NHTrfase_class1_PyrdxlP-BS"/>
</dbReference>
<comment type="caution">
    <text evidence="3">The sequence shown here is derived from an EMBL/GenBank/DDBJ whole genome shotgun (WGS) entry which is preliminary data.</text>
</comment>
<dbReference type="CDD" id="cd00609">
    <property type="entry name" value="AAT_like"/>
    <property type="match status" value="1"/>
</dbReference>
<feature type="non-terminal residue" evidence="3">
    <location>
        <position position="1"/>
    </location>
</feature>
<organism evidence="3 4">
    <name type="scientific">Candidatus Magasanikbacteria bacterium RIFCSPHIGHO2_02_FULL_47_14</name>
    <dbReference type="NCBI Taxonomy" id="1798680"/>
    <lineage>
        <taxon>Bacteria</taxon>
        <taxon>Candidatus Magasanikiibacteriota</taxon>
    </lineage>
</organism>
<proteinExistence type="inferred from homology"/>
<evidence type="ECO:0000313" key="4">
    <source>
        <dbReference type="Proteomes" id="UP000176282"/>
    </source>
</evidence>
<keyword evidence="1" id="KW-0808">Transferase</keyword>
<dbReference type="Proteomes" id="UP000176282">
    <property type="component" value="Unassembled WGS sequence"/>
</dbReference>
<dbReference type="Pfam" id="PF00155">
    <property type="entry name" value="Aminotran_1_2"/>
    <property type="match status" value="1"/>
</dbReference>
<dbReference type="SUPFAM" id="SSF53383">
    <property type="entry name" value="PLP-dependent transferases"/>
    <property type="match status" value="1"/>
</dbReference>
<dbReference type="EMBL" id="MFQB01000015">
    <property type="protein sequence ID" value="OGH68468.1"/>
    <property type="molecule type" value="Genomic_DNA"/>
</dbReference>
<dbReference type="PANTHER" id="PTHR42885">
    <property type="entry name" value="HISTIDINOL-PHOSPHATE AMINOTRANSFERASE-RELATED"/>
    <property type="match status" value="1"/>
</dbReference>
<dbReference type="InterPro" id="IPR015422">
    <property type="entry name" value="PyrdxlP-dep_Trfase_small"/>
</dbReference>
<keyword evidence="1" id="KW-0032">Aminotransferase</keyword>
<evidence type="ECO:0000259" key="2">
    <source>
        <dbReference type="Pfam" id="PF00155"/>
    </source>
</evidence>
<protein>
    <recommendedName>
        <fullName evidence="1">Aminotransferase</fullName>
        <ecNumber evidence="1">2.6.1.-</ecNumber>
    </recommendedName>
</protein>
<evidence type="ECO:0000256" key="1">
    <source>
        <dbReference type="RuleBase" id="RU000481"/>
    </source>
</evidence>
<comment type="cofactor">
    <cofactor evidence="1">
        <name>pyridoxal 5'-phosphate</name>
        <dbReference type="ChEBI" id="CHEBI:597326"/>
    </cofactor>
</comment>
<evidence type="ECO:0000313" key="3">
    <source>
        <dbReference type="EMBL" id="OGH68468.1"/>
    </source>
</evidence>
<comment type="similarity">
    <text evidence="1">Belongs to the class-I pyridoxal-phosphate-dependent aminotransferase family.</text>
</comment>
<dbReference type="GO" id="GO:0008483">
    <property type="term" value="F:transaminase activity"/>
    <property type="evidence" value="ECO:0007669"/>
    <property type="project" value="UniProtKB-KW"/>
</dbReference>
<dbReference type="InterPro" id="IPR015421">
    <property type="entry name" value="PyrdxlP-dep_Trfase_major"/>
</dbReference>
<dbReference type="EC" id="2.6.1.-" evidence="1"/>
<feature type="domain" description="Aminotransferase class I/classII large" evidence="2">
    <location>
        <begin position="35"/>
        <end position="311"/>
    </location>
</feature>
<accession>A0A1F6MA63</accession>
<dbReference type="Gene3D" id="3.40.640.10">
    <property type="entry name" value="Type I PLP-dependent aspartate aminotransferase-like (Major domain)"/>
    <property type="match status" value="1"/>
</dbReference>